<comment type="subcellular location">
    <subcellularLocation>
        <location evidence="1">Secreted</location>
    </subcellularLocation>
</comment>
<accession>A0A8I3A6Y7</accession>
<dbReference type="Proteomes" id="UP000683000">
    <property type="component" value="Unassembled WGS sequence"/>
</dbReference>
<keyword evidence="6" id="KW-1185">Reference proteome</keyword>
<dbReference type="InterPro" id="IPR010829">
    <property type="entry name" value="Cerato-platanin"/>
</dbReference>
<comment type="caution">
    <text evidence="5">The sequence shown here is derived from an EMBL/GenBank/DDBJ whole genome shotgun (WGS) entry which is preliminary data.</text>
</comment>
<proteinExistence type="inferred from homology"/>
<feature type="signal peptide" evidence="4">
    <location>
        <begin position="1"/>
        <end position="19"/>
    </location>
</feature>
<dbReference type="PROSITE" id="PS51257">
    <property type="entry name" value="PROKAR_LIPOPROTEIN"/>
    <property type="match status" value="1"/>
</dbReference>
<evidence type="ECO:0000313" key="5">
    <source>
        <dbReference type="EMBL" id="KAG6372453.1"/>
    </source>
</evidence>
<evidence type="ECO:0000256" key="4">
    <source>
        <dbReference type="SAM" id="SignalP"/>
    </source>
</evidence>
<comment type="similarity">
    <text evidence="2">Belongs to the cerato-platanin family.</text>
</comment>
<dbReference type="EMBL" id="JAGFBS010000027">
    <property type="protein sequence ID" value="KAG6372453.1"/>
    <property type="molecule type" value="Genomic_DNA"/>
</dbReference>
<evidence type="ECO:0000256" key="2">
    <source>
        <dbReference type="ARBA" id="ARBA00010421"/>
    </source>
</evidence>
<dbReference type="GO" id="GO:0005576">
    <property type="term" value="C:extracellular region"/>
    <property type="evidence" value="ECO:0007669"/>
    <property type="project" value="UniProtKB-SubCell"/>
</dbReference>
<name>A0A8I3A6Y7_9AGAM</name>
<sequence length="139" mass="14497">MKFISSLAILSAAVLSCLAQSGNVRVTYDNMYDDPNYPLSGTACSNGVNGLENKYPTLGTIPNFPFVGGIPGLTWNSTLCGTCWQLTYIAPDGTIFGVEIFAVDEAFTYNIAEEAFTTLAGSAGVAAGAVNATAFQVSC</sequence>
<evidence type="ECO:0000313" key="6">
    <source>
        <dbReference type="Proteomes" id="UP000683000"/>
    </source>
</evidence>
<evidence type="ECO:0000256" key="3">
    <source>
        <dbReference type="ARBA" id="ARBA00022525"/>
    </source>
</evidence>
<evidence type="ECO:0000256" key="1">
    <source>
        <dbReference type="ARBA" id="ARBA00004613"/>
    </source>
</evidence>
<keyword evidence="4" id="KW-0732">Signal</keyword>
<dbReference type="AlphaFoldDB" id="A0A8I3A6Y7"/>
<dbReference type="CDD" id="cd22778">
    <property type="entry name" value="DPBB_CEPL-like"/>
    <property type="match status" value="1"/>
</dbReference>
<protein>
    <submittedName>
        <fullName evidence="5">Cerato-platanin</fullName>
    </submittedName>
</protein>
<dbReference type="Pfam" id="PF07249">
    <property type="entry name" value="Cerato-platanin"/>
    <property type="match status" value="1"/>
</dbReference>
<feature type="chain" id="PRO_5034218698" evidence="4">
    <location>
        <begin position="20"/>
        <end position="139"/>
    </location>
</feature>
<gene>
    <name evidence="5" type="ORF">JVT61DRAFT_7550</name>
</gene>
<organism evidence="5 6">
    <name type="scientific">Boletus reticuloceps</name>
    <dbReference type="NCBI Taxonomy" id="495285"/>
    <lineage>
        <taxon>Eukaryota</taxon>
        <taxon>Fungi</taxon>
        <taxon>Dikarya</taxon>
        <taxon>Basidiomycota</taxon>
        <taxon>Agaricomycotina</taxon>
        <taxon>Agaricomycetes</taxon>
        <taxon>Agaricomycetidae</taxon>
        <taxon>Boletales</taxon>
        <taxon>Boletineae</taxon>
        <taxon>Boletaceae</taxon>
        <taxon>Boletoideae</taxon>
        <taxon>Boletus</taxon>
    </lineage>
</organism>
<dbReference type="Gene3D" id="2.40.40.10">
    <property type="entry name" value="RlpA-like domain"/>
    <property type="match status" value="1"/>
</dbReference>
<keyword evidence="3" id="KW-0964">Secreted</keyword>
<reference evidence="5" key="1">
    <citation type="submission" date="2021-03" db="EMBL/GenBank/DDBJ databases">
        <title>Evolutionary innovations through gain and loss of genes in the ectomycorrhizal Boletales.</title>
        <authorList>
            <person name="Wu G."/>
            <person name="Miyauchi S."/>
            <person name="Morin E."/>
            <person name="Yang Z.-L."/>
            <person name="Xu J."/>
            <person name="Martin F.M."/>
        </authorList>
    </citation>
    <scope>NUCLEOTIDE SEQUENCE</scope>
    <source>
        <strain evidence="5">BR01</strain>
    </source>
</reference>
<dbReference type="InterPro" id="IPR036908">
    <property type="entry name" value="RlpA-like_sf"/>
</dbReference>
<dbReference type="SUPFAM" id="SSF50685">
    <property type="entry name" value="Barwin-like endoglucanases"/>
    <property type="match status" value="1"/>
</dbReference>
<dbReference type="OrthoDB" id="4898945at2759"/>